<dbReference type="GO" id="GO:0003824">
    <property type="term" value="F:catalytic activity"/>
    <property type="evidence" value="ECO:0007669"/>
    <property type="project" value="UniProtKB-ARBA"/>
</dbReference>
<organism evidence="1 2">
    <name type="scientific">Abeliophyllum distichum</name>
    <dbReference type="NCBI Taxonomy" id="126358"/>
    <lineage>
        <taxon>Eukaryota</taxon>
        <taxon>Viridiplantae</taxon>
        <taxon>Streptophyta</taxon>
        <taxon>Embryophyta</taxon>
        <taxon>Tracheophyta</taxon>
        <taxon>Spermatophyta</taxon>
        <taxon>Magnoliopsida</taxon>
        <taxon>eudicotyledons</taxon>
        <taxon>Gunneridae</taxon>
        <taxon>Pentapetalae</taxon>
        <taxon>asterids</taxon>
        <taxon>lamiids</taxon>
        <taxon>Lamiales</taxon>
        <taxon>Oleaceae</taxon>
        <taxon>Forsythieae</taxon>
        <taxon>Abeliophyllum</taxon>
    </lineage>
</organism>
<evidence type="ECO:0000313" key="1">
    <source>
        <dbReference type="EMBL" id="KAL2517491.1"/>
    </source>
</evidence>
<dbReference type="Proteomes" id="UP001604336">
    <property type="component" value="Unassembled WGS sequence"/>
</dbReference>
<dbReference type="AlphaFoldDB" id="A0ABD1TXP8"/>
<dbReference type="InterPro" id="IPR008930">
    <property type="entry name" value="Terpenoid_cyclase/PrenylTrfase"/>
</dbReference>
<comment type="caution">
    <text evidence="1">The sequence shown here is derived from an EMBL/GenBank/DDBJ whole genome shotgun (WGS) entry which is preliminary data.</text>
</comment>
<proteinExistence type="predicted"/>
<dbReference type="SUPFAM" id="SSF48239">
    <property type="entry name" value="Terpenoid cyclases/Protein prenyltransferases"/>
    <property type="match status" value="1"/>
</dbReference>
<dbReference type="Gene3D" id="1.50.10.160">
    <property type="match status" value="1"/>
</dbReference>
<reference evidence="2" key="1">
    <citation type="submission" date="2024-07" db="EMBL/GenBank/DDBJ databases">
        <title>Two chromosome-level genome assemblies of Korean endemic species Abeliophyllum distichum and Forsythia ovata (Oleaceae).</title>
        <authorList>
            <person name="Jang H."/>
        </authorList>
    </citation>
    <scope>NUCLEOTIDE SEQUENCE [LARGE SCALE GENOMIC DNA]</scope>
</reference>
<name>A0ABD1TXP8_9LAMI</name>
<dbReference type="InterPro" id="IPR050148">
    <property type="entry name" value="Terpene_synthase-like"/>
</dbReference>
<accession>A0ABD1TXP8</accession>
<protein>
    <submittedName>
        <fullName evidence="1">Ent-copalyl diphosphate synthase</fullName>
    </submittedName>
</protein>
<evidence type="ECO:0000313" key="2">
    <source>
        <dbReference type="Proteomes" id="UP001604336"/>
    </source>
</evidence>
<keyword evidence="2" id="KW-1185">Reference proteome</keyword>
<sequence length="144" mass="16106">MDDGRISVSPYDTAFIALVKDLGGRNSPQFPLSLEWIVQNQLSDGSWGDEHFYLAYDRLLNTLACVVALRSWNVHTDKSEKGISYIKDNLCELENANAENMTCGFELIFPALLQRARDLGIDGIPYDAPVLKEISAARAQKLTR</sequence>
<gene>
    <name evidence="1" type="ORF">Adt_13738</name>
</gene>
<dbReference type="PANTHER" id="PTHR31739">
    <property type="entry name" value="ENT-COPALYL DIPHOSPHATE SYNTHASE, CHLOROPLASTIC"/>
    <property type="match status" value="1"/>
</dbReference>
<dbReference type="EMBL" id="JBFOLK010000004">
    <property type="protein sequence ID" value="KAL2517491.1"/>
    <property type="molecule type" value="Genomic_DNA"/>
</dbReference>
<dbReference type="PANTHER" id="PTHR31739:SF30">
    <property type="entry name" value="COPAL-8-OL DIPHOSPHATE HYDRATASE, CHLOROPLASTIC"/>
    <property type="match status" value="1"/>
</dbReference>